<organism evidence="1 2">
    <name type="scientific">Spiromyces aspiralis</name>
    <dbReference type="NCBI Taxonomy" id="68401"/>
    <lineage>
        <taxon>Eukaryota</taxon>
        <taxon>Fungi</taxon>
        <taxon>Fungi incertae sedis</taxon>
        <taxon>Zoopagomycota</taxon>
        <taxon>Kickxellomycotina</taxon>
        <taxon>Kickxellomycetes</taxon>
        <taxon>Kickxellales</taxon>
        <taxon>Kickxellaceae</taxon>
        <taxon>Spiromyces</taxon>
    </lineage>
</organism>
<dbReference type="Proteomes" id="UP001145114">
    <property type="component" value="Unassembled WGS sequence"/>
</dbReference>
<gene>
    <name evidence="1" type="primary">PEX1_2</name>
    <name evidence="1" type="ORF">EV182_001811</name>
</gene>
<comment type="caution">
    <text evidence="1">The sequence shown here is derived from an EMBL/GenBank/DDBJ whole genome shotgun (WGS) entry which is preliminary data.</text>
</comment>
<sequence>MSQKLRVALAPLRSSFINLPTAWASALANLTHSKTHFVFKLSWDNDSRSAYVSWSGGIARPRLQSRVPGAPKEEDLEIDGAYAAAIGLDEGTLVSIEYCRRVPTCTFAEVIPRHYDDWEVIELNAGVVEERLLAQTRLISPNQPIVFWLNASTSIVLNATQIMPDVPVALLDNDSEIAVAPRRRTAINVDTSRLVGTRDETD</sequence>
<evidence type="ECO:0000313" key="2">
    <source>
        <dbReference type="Proteomes" id="UP001145114"/>
    </source>
</evidence>
<name>A0ACC1HIG2_9FUNG</name>
<evidence type="ECO:0000313" key="1">
    <source>
        <dbReference type="EMBL" id="KAJ1675160.1"/>
    </source>
</evidence>
<dbReference type="EMBL" id="JAMZIH010005451">
    <property type="protein sequence ID" value="KAJ1675160.1"/>
    <property type="molecule type" value="Genomic_DNA"/>
</dbReference>
<proteinExistence type="predicted"/>
<feature type="non-terminal residue" evidence="1">
    <location>
        <position position="202"/>
    </location>
</feature>
<accession>A0ACC1HIG2</accession>
<keyword evidence="2" id="KW-1185">Reference proteome</keyword>
<protein>
    <submittedName>
        <fullName evidence="1">Peroxisome biosynthesis protein pex1</fullName>
    </submittedName>
</protein>
<reference evidence="1" key="1">
    <citation type="submission" date="2022-06" db="EMBL/GenBank/DDBJ databases">
        <title>Phylogenomic reconstructions and comparative analyses of Kickxellomycotina fungi.</title>
        <authorList>
            <person name="Reynolds N.K."/>
            <person name="Stajich J.E."/>
            <person name="Barry K."/>
            <person name="Grigoriev I.V."/>
            <person name="Crous P."/>
            <person name="Smith M.E."/>
        </authorList>
    </citation>
    <scope>NUCLEOTIDE SEQUENCE</scope>
    <source>
        <strain evidence="1">RSA 2271</strain>
    </source>
</reference>